<evidence type="ECO:0000313" key="2">
    <source>
        <dbReference type="EMBL" id="OWY94459.1"/>
    </source>
</evidence>
<evidence type="ECO:0000313" key="3">
    <source>
        <dbReference type="Proteomes" id="UP000198211"/>
    </source>
</evidence>
<organism evidence="2 3">
    <name type="scientific">Phytophthora megakarya</name>
    <dbReference type="NCBI Taxonomy" id="4795"/>
    <lineage>
        <taxon>Eukaryota</taxon>
        <taxon>Sar</taxon>
        <taxon>Stramenopiles</taxon>
        <taxon>Oomycota</taxon>
        <taxon>Peronosporomycetes</taxon>
        <taxon>Peronosporales</taxon>
        <taxon>Peronosporaceae</taxon>
        <taxon>Phytophthora</taxon>
    </lineage>
</organism>
<sequence length="190" mass="20002">MTDHEAGLLGREFVLRLRMSGLRGLRSPRGSPSSEPDPKRPQHVPPRPVSLSTPSLSSLPPYHSSDMNNQSVATLRSDFVPSLFGTSGGSIESTRSGTSGSKSSQDESSSSSVWSLGQPAAGHMPFRAYAPMVMTAQGGAVQANTQMGMQVVQTILPPPPVMAELDDVVMSASGEVETLQDAAISPPERS</sequence>
<name>A0A225UQN0_9STRA</name>
<gene>
    <name evidence="2" type="ORF">PHMEG_00035802</name>
</gene>
<dbReference type="EMBL" id="NBNE01014343">
    <property type="protein sequence ID" value="OWY94459.1"/>
    <property type="molecule type" value="Genomic_DNA"/>
</dbReference>
<feature type="region of interest" description="Disordered" evidence="1">
    <location>
        <begin position="21"/>
        <end position="70"/>
    </location>
</feature>
<dbReference type="AlphaFoldDB" id="A0A225UQN0"/>
<feature type="compositionally biased region" description="Low complexity" evidence="1">
    <location>
        <begin position="21"/>
        <end position="34"/>
    </location>
</feature>
<protein>
    <submittedName>
        <fullName evidence="2">Uncharacterized protein</fullName>
    </submittedName>
</protein>
<dbReference type="Proteomes" id="UP000198211">
    <property type="component" value="Unassembled WGS sequence"/>
</dbReference>
<reference evidence="3" key="1">
    <citation type="submission" date="2017-03" db="EMBL/GenBank/DDBJ databases">
        <title>Phytopthora megakarya and P. palmivora, two closely related causual agents of cacao black pod achieved similar genome size and gene model numbers by different mechanisms.</title>
        <authorList>
            <person name="Ali S."/>
            <person name="Shao J."/>
            <person name="Larry D.J."/>
            <person name="Kronmiller B."/>
            <person name="Shen D."/>
            <person name="Strem M.D."/>
            <person name="Melnick R.L."/>
            <person name="Guiltinan M.J."/>
            <person name="Tyler B.M."/>
            <person name="Meinhardt L.W."/>
            <person name="Bailey B.A."/>
        </authorList>
    </citation>
    <scope>NUCLEOTIDE SEQUENCE [LARGE SCALE GENOMIC DNA]</scope>
    <source>
        <strain evidence="3">zdho120</strain>
    </source>
</reference>
<feature type="compositionally biased region" description="Low complexity" evidence="1">
    <location>
        <begin position="49"/>
        <end position="65"/>
    </location>
</feature>
<keyword evidence="3" id="KW-1185">Reference proteome</keyword>
<proteinExistence type="predicted"/>
<feature type="compositionally biased region" description="Low complexity" evidence="1">
    <location>
        <begin position="93"/>
        <end position="115"/>
    </location>
</feature>
<evidence type="ECO:0000256" key="1">
    <source>
        <dbReference type="SAM" id="MobiDB-lite"/>
    </source>
</evidence>
<feature type="region of interest" description="Disordered" evidence="1">
    <location>
        <begin position="83"/>
        <end position="116"/>
    </location>
</feature>
<comment type="caution">
    <text evidence="2">The sequence shown here is derived from an EMBL/GenBank/DDBJ whole genome shotgun (WGS) entry which is preliminary data.</text>
</comment>
<accession>A0A225UQN0</accession>